<accession>A0A084TLP1</accession>
<dbReference type="AlphaFoldDB" id="A0A084TLP1"/>
<dbReference type="InterPro" id="IPR020568">
    <property type="entry name" value="Ribosomal_Su5_D2-typ_SF"/>
</dbReference>
<dbReference type="eggNOG" id="COG1577">
    <property type="taxonomic scope" value="Bacteria"/>
</dbReference>
<dbReference type="InterPro" id="IPR047765">
    <property type="entry name" value="GHMP_GYDIA-like"/>
</dbReference>
<comment type="caution">
    <text evidence="1">The sequence shown here is derived from an EMBL/GenBank/DDBJ whole genome shotgun (WGS) entry which is preliminary data.</text>
</comment>
<organism evidence="1 2">
    <name type="scientific">Mangrovimonas yunxiaonensis</name>
    <dbReference type="NCBI Taxonomy" id="1197477"/>
    <lineage>
        <taxon>Bacteria</taxon>
        <taxon>Pseudomonadati</taxon>
        <taxon>Bacteroidota</taxon>
        <taxon>Flavobacteriia</taxon>
        <taxon>Flavobacteriales</taxon>
        <taxon>Flavobacteriaceae</taxon>
        <taxon>Mangrovimonas</taxon>
    </lineage>
</organism>
<keyword evidence="1" id="KW-0808">Transferase</keyword>
<dbReference type="Proteomes" id="UP000028521">
    <property type="component" value="Unassembled WGS sequence"/>
</dbReference>
<name>A0A084TLP1_9FLAO</name>
<dbReference type="EMBL" id="JPFK01000005">
    <property type="protein sequence ID" value="KFB01627.1"/>
    <property type="molecule type" value="Genomic_DNA"/>
</dbReference>
<reference evidence="1 2" key="1">
    <citation type="journal article" date="2014" name="Genome Announc.">
        <title>Draft Genome Sequence of the Algicidal Bacterium Mangrovimonas yunxiaonensis Strain LY01.</title>
        <authorList>
            <person name="Li Y."/>
            <person name="Zhu H."/>
            <person name="Li C."/>
            <person name="Zhang H."/>
            <person name="Chen Z."/>
            <person name="Zheng W."/>
            <person name="Xu H."/>
            <person name="Zheng T."/>
        </authorList>
    </citation>
    <scope>NUCLEOTIDE SEQUENCE [LARGE SCALE GENOMIC DNA]</scope>
    <source>
        <strain evidence="1 2">LY01</strain>
    </source>
</reference>
<keyword evidence="2" id="KW-1185">Reference proteome</keyword>
<dbReference type="Gene3D" id="3.30.230.10">
    <property type="match status" value="1"/>
</dbReference>
<proteinExistence type="predicted"/>
<dbReference type="SUPFAM" id="SSF54211">
    <property type="entry name" value="Ribosomal protein S5 domain 2-like"/>
    <property type="match status" value="1"/>
</dbReference>
<dbReference type="OrthoDB" id="5288719at2"/>
<dbReference type="InterPro" id="IPR014721">
    <property type="entry name" value="Ribsml_uS5_D2-typ_fold_subgr"/>
</dbReference>
<protein>
    <submittedName>
        <fullName evidence="1">GHMP kinase</fullName>
    </submittedName>
</protein>
<dbReference type="STRING" id="1197477.IA57_07305"/>
<keyword evidence="1" id="KW-0418">Kinase</keyword>
<gene>
    <name evidence="1" type="ORF">IA57_07305</name>
</gene>
<evidence type="ECO:0000313" key="2">
    <source>
        <dbReference type="Proteomes" id="UP000028521"/>
    </source>
</evidence>
<dbReference type="GO" id="GO:0016301">
    <property type="term" value="F:kinase activity"/>
    <property type="evidence" value="ECO:0007669"/>
    <property type="project" value="UniProtKB-KW"/>
</dbReference>
<sequence length="304" mass="34043">MEFYSSGKLLISGEYVVLDGAKALALPTTYGQYLEVSPIADNSLIWESLTNTNTLWYTNRFKLEPTGITSQTEDETTTWLARLLNEAKKMNPHFLTQGAKVVTRLTFPRDWGLGSSSTLINNIAQWAEVDPFKLSDKTFGGSGYDIACANAKTALCYQLIRHTAPEATERQITPLPFNPAFKSHLYFVFLNNKQNSREGIAQYKAALFNKAQTITQISQITHDIIQADTLETFSNLVERHEQLIGEIIKQQPVKERLFSDFSGSVKSLGAWGGDFVLACSQEDPTAYFAQKGFNTVIPFEKMIL</sequence>
<evidence type="ECO:0000313" key="1">
    <source>
        <dbReference type="EMBL" id="KFB01627.1"/>
    </source>
</evidence>
<dbReference type="NCBIfam" id="NF040656">
    <property type="entry name" value="GHMP_GYDIA"/>
    <property type="match status" value="1"/>
</dbReference>
<reference evidence="2" key="2">
    <citation type="submission" date="2014-07" db="EMBL/GenBank/DDBJ databases">
        <title>Genome sequence of Mangrovimonas yunxiaonensis.</title>
        <authorList>
            <person name="Li Y."/>
            <person name="Zheng T."/>
        </authorList>
    </citation>
    <scope>NUCLEOTIDE SEQUENCE [LARGE SCALE GENOMIC DNA]</scope>
    <source>
        <strain evidence="2">LY01</strain>
    </source>
</reference>
<dbReference type="RefSeq" id="WP_036121131.1">
    <property type="nucleotide sequence ID" value="NZ_BMET01000001.1"/>
</dbReference>